<gene>
    <name evidence="5" type="ORF">ABK905_13175</name>
</gene>
<sequence length="286" mass="30356">MSLEGKTVLVIGGSSGIGQAVSRKAARLGARLLLVARDSAKLESAATELRRQGAQVTTQAMDAADPQALARFCAAAEDIDHAISMVGGAMGGGFLANSEEAVRQAIEEKFFAALRIARAIAPKLHEGGSLTLTSGAGGRPHSASGAIVGNAAIRTLAEGLAVELAPRIRVNAVAPTWMDTPLWRNVPREQTEQTRAYFNKTIPLGRTATTDEVADAYLFAMTCTFLTGHTLVIDGGGWDWSPDCRRFSKAGGFRFRRRQTGLAHPLRHPGADGGNLGRRSKRGRKI</sequence>
<dbReference type="PANTHER" id="PTHR43477:SF1">
    <property type="entry name" value="DIHYDROANTICAPSIN 7-DEHYDROGENASE"/>
    <property type="match status" value="1"/>
</dbReference>
<dbReference type="InterPro" id="IPR002347">
    <property type="entry name" value="SDR_fam"/>
</dbReference>
<keyword evidence="2" id="KW-0560">Oxidoreductase</keyword>
<dbReference type="EMBL" id="CP157947">
    <property type="protein sequence ID" value="XBS71743.1"/>
    <property type="molecule type" value="Genomic_DNA"/>
</dbReference>
<evidence type="ECO:0000256" key="3">
    <source>
        <dbReference type="SAM" id="MobiDB-lite"/>
    </source>
</evidence>
<dbReference type="PANTHER" id="PTHR43477">
    <property type="entry name" value="DIHYDROANTICAPSIN 7-DEHYDROGENASE"/>
    <property type="match status" value="1"/>
</dbReference>
<dbReference type="InterPro" id="IPR051122">
    <property type="entry name" value="SDR_DHRS6-like"/>
</dbReference>
<dbReference type="InterPro" id="IPR036291">
    <property type="entry name" value="NAD(P)-bd_dom_sf"/>
</dbReference>
<accession>A0AAU7QFR8</accession>
<comment type="similarity">
    <text evidence="1">Belongs to the short-chain dehydrogenases/reductases (SDR) family.</text>
</comment>
<dbReference type="SUPFAM" id="SSF51735">
    <property type="entry name" value="NAD(P)-binding Rossmann-fold domains"/>
    <property type="match status" value="1"/>
</dbReference>
<feature type="region of interest" description="Disordered" evidence="3">
    <location>
        <begin position="259"/>
        <end position="286"/>
    </location>
</feature>
<evidence type="ECO:0000259" key="4">
    <source>
        <dbReference type="SMART" id="SM00822"/>
    </source>
</evidence>
<evidence type="ECO:0000313" key="5">
    <source>
        <dbReference type="EMBL" id="XBS71743.1"/>
    </source>
</evidence>
<dbReference type="GO" id="GO:0016491">
    <property type="term" value="F:oxidoreductase activity"/>
    <property type="evidence" value="ECO:0007669"/>
    <property type="project" value="UniProtKB-KW"/>
</dbReference>
<dbReference type="Pfam" id="PF13561">
    <property type="entry name" value="adh_short_C2"/>
    <property type="match status" value="1"/>
</dbReference>
<dbReference type="PRINTS" id="PR00081">
    <property type="entry name" value="GDHRDH"/>
</dbReference>
<protein>
    <submittedName>
        <fullName evidence="5">SDR family oxidoreductase</fullName>
    </submittedName>
</protein>
<reference evidence="5" key="1">
    <citation type="submission" date="2024-06" db="EMBL/GenBank/DDBJ databases">
        <authorList>
            <person name="Coelho C."/>
            <person name="Bento M."/>
            <person name="Garcia E."/>
            <person name="Camelo A."/>
            <person name="Brandao I."/>
            <person name="Espirito Santo C."/>
            <person name="Trovao J."/>
            <person name="Verissimo A."/>
            <person name="Costa J."/>
            <person name="Tiago I."/>
        </authorList>
    </citation>
    <scope>NUCLEOTIDE SEQUENCE</scope>
    <source>
        <strain evidence="5">KWT182</strain>
    </source>
</reference>
<dbReference type="SMART" id="SM00822">
    <property type="entry name" value="PKS_KR"/>
    <property type="match status" value="1"/>
</dbReference>
<name>A0AAU7QFR8_9GAMM</name>
<proteinExistence type="inferred from homology"/>
<evidence type="ECO:0000256" key="2">
    <source>
        <dbReference type="ARBA" id="ARBA00023002"/>
    </source>
</evidence>
<dbReference type="InterPro" id="IPR057326">
    <property type="entry name" value="KR_dom"/>
</dbReference>
<evidence type="ECO:0000256" key="1">
    <source>
        <dbReference type="ARBA" id="ARBA00006484"/>
    </source>
</evidence>
<dbReference type="Gene3D" id="3.40.50.720">
    <property type="entry name" value="NAD(P)-binding Rossmann-like Domain"/>
    <property type="match status" value="1"/>
</dbReference>
<feature type="domain" description="Ketoreductase" evidence="4">
    <location>
        <begin position="6"/>
        <end position="171"/>
    </location>
</feature>
<dbReference type="AlphaFoldDB" id="A0AAU7QFR8"/>
<organism evidence="5">
    <name type="scientific">Acerihabitans sp. KWT182</name>
    <dbReference type="NCBI Taxonomy" id="3157919"/>
    <lineage>
        <taxon>Bacteria</taxon>
        <taxon>Pseudomonadati</taxon>
        <taxon>Pseudomonadota</taxon>
        <taxon>Gammaproteobacteria</taxon>
        <taxon>Enterobacterales</taxon>
        <taxon>Pectobacteriaceae</taxon>
        <taxon>Acerihabitans</taxon>
    </lineage>
</organism>